<name>A0AAN9JEH9_CANGL</name>
<comment type="caution">
    <text evidence="1">The sequence shown here is derived from an EMBL/GenBank/DDBJ whole genome shotgun (WGS) entry which is preliminary data.</text>
</comment>
<organism evidence="1 4">
    <name type="scientific">Canavalia gladiata</name>
    <name type="common">Sword bean</name>
    <name type="synonym">Dolichos gladiatus</name>
    <dbReference type="NCBI Taxonomy" id="3824"/>
    <lineage>
        <taxon>Eukaryota</taxon>
        <taxon>Viridiplantae</taxon>
        <taxon>Streptophyta</taxon>
        <taxon>Embryophyta</taxon>
        <taxon>Tracheophyta</taxon>
        <taxon>Spermatophyta</taxon>
        <taxon>Magnoliopsida</taxon>
        <taxon>eudicotyledons</taxon>
        <taxon>Gunneridae</taxon>
        <taxon>Pentapetalae</taxon>
        <taxon>rosids</taxon>
        <taxon>fabids</taxon>
        <taxon>Fabales</taxon>
        <taxon>Fabaceae</taxon>
        <taxon>Papilionoideae</taxon>
        <taxon>50 kb inversion clade</taxon>
        <taxon>NPAAA clade</taxon>
        <taxon>indigoferoid/millettioid clade</taxon>
        <taxon>Phaseoleae</taxon>
        <taxon>Canavalia</taxon>
    </lineage>
</organism>
<dbReference type="EMBL" id="JAYMYQ010000028">
    <property type="protein sequence ID" value="KAK7298429.1"/>
    <property type="molecule type" value="Genomic_DNA"/>
</dbReference>
<dbReference type="Proteomes" id="UP001367508">
    <property type="component" value="Unassembled WGS sequence"/>
</dbReference>
<dbReference type="EMBL" id="JAYMYQ010000023">
    <property type="protein sequence ID" value="KAK7298964.1"/>
    <property type="molecule type" value="Genomic_DNA"/>
</dbReference>
<evidence type="ECO:0000313" key="1">
    <source>
        <dbReference type="EMBL" id="KAK7296947.1"/>
    </source>
</evidence>
<sequence length="132" mass="14699">MNSVVPHSTNLTKSTLPSFITGDKKFTAQPRKASTMIRLRPSPPPIHFFGRRVGQSPLSKKELLTPSAFLPDPSPGIVLALHPTHMIDKKNGWGTYALLNDAFLLEGAILRKEESEYSYSITRVEMDILQPL</sequence>
<evidence type="ECO:0000313" key="4">
    <source>
        <dbReference type="Proteomes" id="UP001367508"/>
    </source>
</evidence>
<reference evidence="1 4" key="1">
    <citation type="submission" date="2024-01" db="EMBL/GenBank/DDBJ databases">
        <title>The genomes of 5 underutilized Papilionoideae crops provide insights into root nodulation and disease resistanc.</title>
        <authorList>
            <person name="Jiang F."/>
        </authorList>
    </citation>
    <scope>NUCLEOTIDE SEQUENCE [LARGE SCALE GENOMIC DNA]</scope>
    <source>
        <strain evidence="1">LVBAO_FW01</strain>
        <tissue evidence="1">Leaves</tissue>
    </source>
</reference>
<keyword evidence="4" id="KW-1185">Reference proteome</keyword>
<proteinExistence type="predicted"/>
<evidence type="ECO:0000313" key="2">
    <source>
        <dbReference type="EMBL" id="KAK7298429.1"/>
    </source>
</evidence>
<evidence type="ECO:0000313" key="3">
    <source>
        <dbReference type="EMBL" id="KAK7298964.1"/>
    </source>
</evidence>
<protein>
    <submittedName>
        <fullName evidence="1">Uncharacterized protein</fullName>
    </submittedName>
</protein>
<gene>
    <name evidence="3" type="ORF">VNO77_46287</name>
    <name evidence="2" type="ORF">VNO77_46889</name>
    <name evidence="1" type="ORF">VNO77_49268</name>
</gene>
<dbReference type="EMBL" id="JAYMYQ010000056">
    <property type="protein sequence ID" value="KAK7296947.1"/>
    <property type="molecule type" value="Genomic_DNA"/>
</dbReference>
<accession>A0AAN9JEH9</accession>
<dbReference type="AlphaFoldDB" id="A0AAN9JEH9"/>